<sequence length="126" mass="13412">MTTAQEQTADPSAQVAVTLDGCAKEDARTVLTALNTSFSSDRPSDDEPADDKAGRPTVWTATYDVSRTLALPGPARLSEPVTMTAQGGYRAVDRLRESLAEAFAVRVVGTAAGDQEQEAQLRLDNQ</sequence>
<protein>
    <recommendedName>
        <fullName evidence="4">LytR/CpsA/Psr regulator C-terminal domain-containing protein</fullName>
    </recommendedName>
</protein>
<evidence type="ECO:0000313" key="2">
    <source>
        <dbReference type="EMBL" id="MFC4031926.1"/>
    </source>
</evidence>
<proteinExistence type="predicted"/>
<evidence type="ECO:0000256" key="1">
    <source>
        <dbReference type="SAM" id="MobiDB-lite"/>
    </source>
</evidence>
<keyword evidence="3" id="KW-1185">Reference proteome</keyword>
<gene>
    <name evidence="2" type="ORF">ACFO3J_10580</name>
</gene>
<name>A0ABV8HJZ2_9ACTN</name>
<comment type="caution">
    <text evidence="2">The sequence shown here is derived from an EMBL/GenBank/DDBJ whole genome shotgun (WGS) entry which is preliminary data.</text>
</comment>
<accession>A0ABV8HJZ2</accession>
<dbReference type="RefSeq" id="WP_386428444.1">
    <property type="nucleotide sequence ID" value="NZ_JBHSBB010000009.1"/>
</dbReference>
<evidence type="ECO:0000313" key="3">
    <source>
        <dbReference type="Proteomes" id="UP001595765"/>
    </source>
</evidence>
<feature type="compositionally biased region" description="Basic and acidic residues" evidence="1">
    <location>
        <begin position="42"/>
        <end position="54"/>
    </location>
</feature>
<feature type="region of interest" description="Disordered" evidence="1">
    <location>
        <begin position="34"/>
        <end position="56"/>
    </location>
</feature>
<dbReference type="Proteomes" id="UP001595765">
    <property type="component" value="Unassembled WGS sequence"/>
</dbReference>
<organism evidence="2 3">
    <name type="scientific">Streptomyces polygonati</name>
    <dbReference type="NCBI Taxonomy" id="1617087"/>
    <lineage>
        <taxon>Bacteria</taxon>
        <taxon>Bacillati</taxon>
        <taxon>Actinomycetota</taxon>
        <taxon>Actinomycetes</taxon>
        <taxon>Kitasatosporales</taxon>
        <taxon>Streptomycetaceae</taxon>
        <taxon>Streptomyces</taxon>
    </lineage>
</organism>
<reference evidence="3" key="1">
    <citation type="journal article" date="2019" name="Int. J. Syst. Evol. Microbiol.">
        <title>The Global Catalogue of Microorganisms (GCM) 10K type strain sequencing project: providing services to taxonomists for standard genome sequencing and annotation.</title>
        <authorList>
            <consortium name="The Broad Institute Genomics Platform"/>
            <consortium name="The Broad Institute Genome Sequencing Center for Infectious Disease"/>
            <person name="Wu L."/>
            <person name="Ma J."/>
        </authorList>
    </citation>
    <scope>NUCLEOTIDE SEQUENCE [LARGE SCALE GENOMIC DNA]</scope>
    <source>
        <strain evidence="3">CGMCC 4.7237</strain>
    </source>
</reference>
<dbReference type="EMBL" id="JBHSBB010000009">
    <property type="protein sequence ID" value="MFC4031926.1"/>
    <property type="molecule type" value="Genomic_DNA"/>
</dbReference>
<evidence type="ECO:0008006" key="4">
    <source>
        <dbReference type="Google" id="ProtNLM"/>
    </source>
</evidence>